<evidence type="ECO:0000256" key="3">
    <source>
        <dbReference type="ARBA" id="ARBA00023239"/>
    </source>
</evidence>
<reference evidence="5" key="1">
    <citation type="submission" date="2021-04" db="EMBL/GenBank/DDBJ databases">
        <title>Pseudonocardia sp. nov., isolated from sandy soil of mangrove forest.</title>
        <authorList>
            <person name="Zan Z."/>
            <person name="Huang R."/>
            <person name="Liu W."/>
        </authorList>
    </citation>
    <scope>NUCLEOTIDE SEQUENCE</scope>
    <source>
        <strain evidence="5">S2-4</strain>
    </source>
</reference>
<accession>A0ABT0ZZK8</accession>
<dbReference type="InterPro" id="IPR015813">
    <property type="entry name" value="Pyrv/PenolPyrv_kinase-like_dom"/>
</dbReference>
<comment type="similarity">
    <text evidence="1">Belongs to the HpcH/HpaI aldolase family.</text>
</comment>
<keyword evidence="2" id="KW-0479">Metal-binding</keyword>
<comment type="caution">
    <text evidence="5">The sequence shown here is derived from an EMBL/GenBank/DDBJ whole genome shotgun (WGS) entry which is preliminary data.</text>
</comment>
<proteinExistence type="inferred from homology"/>
<sequence length="279" mass="29108">MTSSTDGVIARSKAHLVRLWEQDRAAFGVWSSTRDAAVAELMAASPFDYVCVDLQHGHATYADLPGMLQAMRAADRAPLVRVPWNDPASIMRALDVGAFGVIVPMVNSAVEAAAAAAACRYPPAGARSWGPMWAGVRDDGAPAPGEQDAAVLCLVMVETRAAVDALAEIVRVPGVDGVYIGPNDLALGCGFDRATYRDSPAVDDLIEGIVTTCRDAGVVVGLHCSDAEMGAHWAGRGVRLLTVGQDLALLGGAISRRWAALDPATSAGRDGDPSSRPGY</sequence>
<keyword evidence="3" id="KW-0456">Lyase</keyword>
<evidence type="ECO:0000259" key="4">
    <source>
        <dbReference type="Pfam" id="PF03328"/>
    </source>
</evidence>
<organism evidence="5 6">
    <name type="scientific">Pseudonocardia humida</name>
    <dbReference type="NCBI Taxonomy" id="2800819"/>
    <lineage>
        <taxon>Bacteria</taxon>
        <taxon>Bacillati</taxon>
        <taxon>Actinomycetota</taxon>
        <taxon>Actinomycetes</taxon>
        <taxon>Pseudonocardiales</taxon>
        <taxon>Pseudonocardiaceae</taxon>
        <taxon>Pseudonocardia</taxon>
    </lineage>
</organism>
<dbReference type="SUPFAM" id="SSF51621">
    <property type="entry name" value="Phosphoenolpyruvate/pyruvate domain"/>
    <property type="match status" value="1"/>
</dbReference>
<dbReference type="RefSeq" id="WP_252438681.1">
    <property type="nucleotide sequence ID" value="NZ_JAGSOV010000033.1"/>
</dbReference>
<dbReference type="InterPro" id="IPR040442">
    <property type="entry name" value="Pyrv_kinase-like_dom_sf"/>
</dbReference>
<keyword evidence="6" id="KW-1185">Reference proteome</keyword>
<dbReference type="Gene3D" id="3.20.20.60">
    <property type="entry name" value="Phosphoenolpyruvate-binding domains"/>
    <property type="match status" value="1"/>
</dbReference>
<dbReference type="EMBL" id="JAGSOV010000033">
    <property type="protein sequence ID" value="MCO1656190.1"/>
    <property type="molecule type" value="Genomic_DNA"/>
</dbReference>
<name>A0ABT0ZZK8_9PSEU</name>
<evidence type="ECO:0000256" key="1">
    <source>
        <dbReference type="ARBA" id="ARBA00005568"/>
    </source>
</evidence>
<evidence type="ECO:0000313" key="6">
    <source>
        <dbReference type="Proteomes" id="UP001165283"/>
    </source>
</evidence>
<dbReference type="PANTHER" id="PTHR30502:SF0">
    <property type="entry name" value="PHOSPHOENOLPYRUVATE CARBOXYLASE FAMILY PROTEIN"/>
    <property type="match status" value="1"/>
</dbReference>
<gene>
    <name evidence="5" type="ORF">KDL28_14110</name>
</gene>
<evidence type="ECO:0000313" key="5">
    <source>
        <dbReference type="EMBL" id="MCO1656190.1"/>
    </source>
</evidence>
<feature type="domain" description="HpcH/HpaI aldolase/citrate lyase" evidence="4">
    <location>
        <begin position="27"/>
        <end position="249"/>
    </location>
</feature>
<dbReference type="Proteomes" id="UP001165283">
    <property type="component" value="Unassembled WGS sequence"/>
</dbReference>
<dbReference type="Pfam" id="PF03328">
    <property type="entry name" value="HpcH_HpaI"/>
    <property type="match status" value="1"/>
</dbReference>
<dbReference type="PANTHER" id="PTHR30502">
    <property type="entry name" value="2-KETO-3-DEOXY-L-RHAMNONATE ALDOLASE"/>
    <property type="match status" value="1"/>
</dbReference>
<evidence type="ECO:0000256" key="2">
    <source>
        <dbReference type="ARBA" id="ARBA00022723"/>
    </source>
</evidence>
<protein>
    <submittedName>
        <fullName evidence="5">2,4-dihydroxyhept-2-ene-1,7-dioic acid aldolase</fullName>
    </submittedName>
</protein>
<dbReference type="InterPro" id="IPR005000">
    <property type="entry name" value="Aldolase/citrate-lyase_domain"/>
</dbReference>
<dbReference type="InterPro" id="IPR050251">
    <property type="entry name" value="HpcH-HpaI_aldolase"/>
</dbReference>